<keyword evidence="7" id="KW-0689">Ribosomal protein</keyword>
<evidence type="ECO:0000256" key="3">
    <source>
        <dbReference type="ARBA" id="ARBA00022679"/>
    </source>
</evidence>
<evidence type="ECO:0000259" key="6">
    <source>
        <dbReference type="PROSITE" id="PS51186"/>
    </source>
</evidence>
<dbReference type="InterPro" id="IPR050680">
    <property type="entry name" value="YpeA/RimI_acetyltransf"/>
</dbReference>
<keyword evidence="3" id="KW-0808">Transferase</keyword>
<protein>
    <recommendedName>
        <fullName evidence="5">[Ribosomal protein bS18]-alanine N-acetyltransferase</fullName>
        <ecNumber evidence="5">2.3.1.266</ecNumber>
    </recommendedName>
</protein>
<dbReference type="GO" id="GO:0005840">
    <property type="term" value="C:ribosome"/>
    <property type="evidence" value="ECO:0007669"/>
    <property type="project" value="UniProtKB-KW"/>
</dbReference>
<proteinExistence type="inferred from homology"/>
<evidence type="ECO:0000256" key="5">
    <source>
        <dbReference type="RuleBase" id="RU363094"/>
    </source>
</evidence>
<dbReference type="InterPro" id="IPR016181">
    <property type="entry name" value="Acyl_CoA_acyltransferase"/>
</dbReference>
<keyword evidence="7" id="KW-0687">Ribonucleoprotein</keyword>
<evidence type="ECO:0000256" key="1">
    <source>
        <dbReference type="ARBA" id="ARBA00005395"/>
    </source>
</evidence>
<dbReference type="AlphaFoldDB" id="A0A9D1MS60"/>
<dbReference type="InterPro" id="IPR006464">
    <property type="entry name" value="AcTrfase_RimI/Ard1"/>
</dbReference>
<sequence>MLNDLENLHRACFPDKPWSAQDFADLKKSGCDIIASQNGFIVWRTVVDEAEIITIGVRPEARKNGIATAMLTLVENDLKKRGVKKIFLEVAENNVPAKKLYEQNGFTQINIRPKYYDGVDAILMEKNL</sequence>
<evidence type="ECO:0000313" key="8">
    <source>
        <dbReference type="Proteomes" id="UP000824142"/>
    </source>
</evidence>
<reference evidence="7" key="1">
    <citation type="submission" date="2020-10" db="EMBL/GenBank/DDBJ databases">
        <authorList>
            <person name="Gilroy R."/>
        </authorList>
    </citation>
    <scope>NUCLEOTIDE SEQUENCE</scope>
    <source>
        <strain evidence="7">CHK136-897</strain>
    </source>
</reference>
<comment type="caution">
    <text evidence="7">The sequence shown here is derived from an EMBL/GenBank/DDBJ whole genome shotgun (WGS) entry which is preliminary data.</text>
</comment>
<dbReference type="Gene3D" id="3.40.630.30">
    <property type="match status" value="1"/>
</dbReference>
<dbReference type="EMBL" id="DVNO01000029">
    <property type="protein sequence ID" value="HIU65620.1"/>
    <property type="molecule type" value="Genomic_DNA"/>
</dbReference>
<evidence type="ECO:0000256" key="2">
    <source>
        <dbReference type="ARBA" id="ARBA00022490"/>
    </source>
</evidence>
<dbReference type="PANTHER" id="PTHR43420:SF44">
    <property type="entry name" value="ACETYLTRANSFERASE YPEA"/>
    <property type="match status" value="1"/>
</dbReference>
<dbReference type="InterPro" id="IPR000182">
    <property type="entry name" value="GNAT_dom"/>
</dbReference>
<dbReference type="GO" id="GO:0005737">
    <property type="term" value="C:cytoplasm"/>
    <property type="evidence" value="ECO:0007669"/>
    <property type="project" value="UniProtKB-SubCell"/>
</dbReference>
<dbReference type="PROSITE" id="PS51186">
    <property type="entry name" value="GNAT"/>
    <property type="match status" value="1"/>
</dbReference>
<keyword evidence="4" id="KW-0012">Acyltransferase</keyword>
<dbReference type="NCBIfam" id="TIGR01575">
    <property type="entry name" value="rimI"/>
    <property type="match status" value="1"/>
</dbReference>
<keyword evidence="2 5" id="KW-0963">Cytoplasm</keyword>
<feature type="domain" description="N-acetyltransferase" evidence="6">
    <location>
        <begin position="1"/>
        <end position="128"/>
    </location>
</feature>
<comment type="function">
    <text evidence="5">Acetylates the N-terminal alanine of ribosomal protein bS18.</text>
</comment>
<comment type="subcellular location">
    <subcellularLocation>
        <location evidence="5">Cytoplasm</location>
    </subcellularLocation>
</comment>
<accession>A0A9D1MS60</accession>
<gene>
    <name evidence="7" type="primary">rimI</name>
    <name evidence="7" type="ORF">IAC63_03195</name>
</gene>
<name>A0A9D1MS60_9PROT</name>
<evidence type="ECO:0000313" key="7">
    <source>
        <dbReference type="EMBL" id="HIU65620.1"/>
    </source>
</evidence>
<reference evidence="7" key="2">
    <citation type="journal article" date="2021" name="PeerJ">
        <title>Extensive microbial diversity within the chicken gut microbiome revealed by metagenomics and culture.</title>
        <authorList>
            <person name="Gilroy R."/>
            <person name="Ravi A."/>
            <person name="Getino M."/>
            <person name="Pursley I."/>
            <person name="Horton D.L."/>
            <person name="Alikhan N.F."/>
            <person name="Baker D."/>
            <person name="Gharbi K."/>
            <person name="Hall N."/>
            <person name="Watson M."/>
            <person name="Adriaenssens E.M."/>
            <person name="Foster-Nyarko E."/>
            <person name="Jarju S."/>
            <person name="Secka A."/>
            <person name="Antonio M."/>
            <person name="Oren A."/>
            <person name="Chaudhuri R.R."/>
            <person name="La Ragione R."/>
            <person name="Hildebrand F."/>
            <person name="Pallen M.J."/>
        </authorList>
    </citation>
    <scope>NUCLEOTIDE SEQUENCE</scope>
    <source>
        <strain evidence="7">CHK136-897</strain>
    </source>
</reference>
<dbReference type="Proteomes" id="UP000824142">
    <property type="component" value="Unassembled WGS sequence"/>
</dbReference>
<dbReference type="EC" id="2.3.1.266" evidence="5"/>
<dbReference type="GO" id="GO:0008999">
    <property type="term" value="F:protein-N-terminal-alanine acetyltransferase activity"/>
    <property type="evidence" value="ECO:0007669"/>
    <property type="project" value="UniProtKB-EC"/>
</dbReference>
<organism evidence="7 8">
    <name type="scientific">Candidatus Enterousia avicola</name>
    <dbReference type="NCBI Taxonomy" id="2840787"/>
    <lineage>
        <taxon>Bacteria</taxon>
        <taxon>Pseudomonadati</taxon>
        <taxon>Pseudomonadota</taxon>
        <taxon>Alphaproteobacteria</taxon>
        <taxon>Candidatus Enterousia</taxon>
    </lineage>
</organism>
<dbReference type="SUPFAM" id="SSF55729">
    <property type="entry name" value="Acyl-CoA N-acyltransferases (Nat)"/>
    <property type="match status" value="1"/>
</dbReference>
<comment type="catalytic activity">
    <reaction evidence="5">
        <text>N-terminal L-alanyl-[ribosomal protein bS18] + acetyl-CoA = N-terminal N(alpha)-acetyl-L-alanyl-[ribosomal protein bS18] + CoA + H(+)</text>
        <dbReference type="Rhea" id="RHEA:43756"/>
        <dbReference type="Rhea" id="RHEA-COMP:10676"/>
        <dbReference type="Rhea" id="RHEA-COMP:10677"/>
        <dbReference type="ChEBI" id="CHEBI:15378"/>
        <dbReference type="ChEBI" id="CHEBI:57287"/>
        <dbReference type="ChEBI" id="CHEBI:57288"/>
        <dbReference type="ChEBI" id="CHEBI:64718"/>
        <dbReference type="ChEBI" id="CHEBI:83683"/>
        <dbReference type="EC" id="2.3.1.266"/>
    </reaction>
</comment>
<dbReference type="CDD" id="cd04301">
    <property type="entry name" value="NAT_SF"/>
    <property type="match status" value="1"/>
</dbReference>
<dbReference type="Pfam" id="PF00583">
    <property type="entry name" value="Acetyltransf_1"/>
    <property type="match status" value="1"/>
</dbReference>
<dbReference type="PANTHER" id="PTHR43420">
    <property type="entry name" value="ACETYLTRANSFERASE"/>
    <property type="match status" value="1"/>
</dbReference>
<comment type="similarity">
    <text evidence="1 5">Belongs to the acetyltransferase family. RimI subfamily.</text>
</comment>
<evidence type="ECO:0000256" key="4">
    <source>
        <dbReference type="ARBA" id="ARBA00023315"/>
    </source>
</evidence>